<sequence length="419" mass="48242">MDPLENLTTNSGLYWARLENSSRCCEADTASIEPVRIVDIPVTRLQSNENIPLRRQECVNLKILDEYLGDPNDIDYTSRLISICQNDSWSRLQITKSMLRKLVEHHGIDADFLEVPLSFFYRTTDEEQSFSVPWTVKDDGHSIQSFYTFRYAEFKGLVNEPWVIRQAGVYHKYDVQDNTSLYVLLNAVPNSAAYRRVLECFSSHQAQMKSSPLWLHCVIHASYFMNWRDYIDEYEKRLLPIVSAKERTCVTKTVHQKISSRLANVKRSCRTFMRTGIFLQQRSNCTAVLLADTLAFRNQGVAQEQNGSMVILTRSAVFITVITLIYLPWTLVTGIFGMEFFEMDQVTKSLMTSPQIWIYFVTAVGATVLTMALYYVMAGFPKIRREKETAETSEQSSHVPTSLQRGYTDIEKNLKGVQK</sequence>
<accession>A0A9P4H4R4</accession>
<evidence type="ECO:0000256" key="2">
    <source>
        <dbReference type="ARBA" id="ARBA00022692"/>
    </source>
</evidence>
<evidence type="ECO:0000313" key="8">
    <source>
        <dbReference type="EMBL" id="KAF2027484.1"/>
    </source>
</evidence>
<organism evidence="8 9">
    <name type="scientific">Setomelanomma holmii</name>
    <dbReference type="NCBI Taxonomy" id="210430"/>
    <lineage>
        <taxon>Eukaryota</taxon>
        <taxon>Fungi</taxon>
        <taxon>Dikarya</taxon>
        <taxon>Ascomycota</taxon>
        <taxon>Pezizomycotina</taxon>
        <taxon>Dothideomycetes</taxon>
        <taxon>Pleosporomycetidae</taxon>
        <taxon>Pleosporales</taxon>
        <taxon>Pleosporineae</taxon>
        <taxon>Phaeosphaeriaceae</taxon>
        <taxon>Setomelanomma</taxon>
    </lineage>
</organism>
<feature type="transmembrane region" description="Helical" evidence="6">
    <location>
        <begin position="356"/>
        <end position="377"/>
    </location>
</feature>
<dbReference type="EMBL" id="ML978226">
    <property type="protein sequence ID" value="KAF2027484.1"/>
    <property type="molecule type" value="Genomic_DNA"/>
</dbReference>
<evidence type="ECO:0000313" key="9">
    <source>
        <dbReference type="Proteomes" id="UP000799777"/>
    </source>
</evidence>
<dbReference type="SUPFAM" id="SSF144083">
    <property type="entry name" value="Magnesium transport protein CorA, transmembrane region"/>
    <property type="match status" value="1"/>
</dbReference>
<evidence type="ECO:0000256" key="5">
    <source>
        <dbReference type="SAM" id="MobiDB-lite"/>
    </source>
</evidence>
<protein>
    <recommendedName>
        <fullName evidence="7">CorA-like transporter domain-containing protein</fullName>
    </recommendedName>
</protein>
<proteinExistence type="predicted"/>
<feature type="compositionally biased region" description="Basic and acidic residues" evidence="5">
    <location>
        <begin position="408"/>
        <end position="419"/>
    </location>
</feature>
<dbReference type="GO" id="GO:0046873">
    <property type="term" value="F:metal ion transmembrane transporter activity"/>
    <property type="evidence" value="ECO:0007669"/>
    <property type="project" value="InterPro"/>
</dbReference>
<evidence type="ECO:0000256" key="4">
    <source>
        <dbReference type="ARBA" id="ARBA00023136"/>
    </source>
</evidence>
<comment type="subcellular location">
    <subcellularLocation>
        <location evidence="1">Membrane</location>
        <topology evidence="1">Multi-pass membrane protein</topology>
    </subcellularLocation>
</comment>
<dbReference type="Proteomes" id="UP000799777">
    <property type="component" value="Unassembled WGS sequence"/>
</dbReference>
<evidence type="ECO:0000259" key="7">
    <source>
        <dbReference type="Pfam" id="PF26616"/>
    </source>
</evidence>
<evidence type="ECO:0000256" key="3">
    <source>
        <dbReference type="ARBA" id="ARBA00022989"/>
    </source>
</evidence>
<dbReference type="AlphaFoldDB" id="A0A9P4H4R4"/>
<feature type="compositionally biased region" description="Polar residues" evidence="5">
    <location>
        <begin position="392"/>
        <end position="405"/>
    </location>
</feature>
<evidence type="ECO:0000256" key="6">
    <source>
        <dbReference type="SAM" id="Phobius"/>
    </source>
</evidence>
<feature type="transmembrane region" description="Helical" evidence="6">
    <location>
        <begin position="316"/>
        <end position="336"/>
    </location>
</feature>
<dbReference type="Gene3D" id="1.20.58.340">
    <property type="entry name" value="Magnesium transport protein CorA, transmembrane region"/>
    <property type="match status" value="1"/>
</dbReference>
<gene>
    <name evidence="8" type="ORF">EK21DRAFT_102554</name>
</gene>
<keyword evidence="3 6" id="KW-1133">Transmembrane helix</keyword>
<comment type="caution">
    <text evidence="8">The sequence shown here is derived from an EMBL/GenBank/DDBJ whole genome shotgun (WGS) entry which is preliminary data.</text>
</comment>
<dbReference type="OrthoDB" id="5396681at2759"/>
<feature type="domain" description="CorA-like transporter" evidence="7">
    <location>
        <begin position="39"/>
        <end position="238"/>
    </location>
</feature>
<keyword evidence="4 6" id="KW-0472">Membrane</keyword>
<dbReference type="InterPro" id="IPR058257">
    <property type="entry name" value="CorA-like_dom"/>
</dbReference>
<dbReference type="GO" id="GO:0016020">
    <property type="term" value="C:membrane"/>
    <property type="evidence" value="ECO:0007669"/>
    <property type="project" value="UniProtKB-SubCell"/>
</dbReference>
<reference evidence="8" key="1">
    <citation type="journal article" date="2020" name="Stud. Mycol.">
        <title>101 Dothideomycetes genomes: a test case for predicting lifestyles and emergence of pathogens.</title>
        <authorList>
            <person name="Haridas S."/>
            <person name="Albert R."/>
            <person name="Binder M."/>
            <person name="Bloem J."/>
            <person name="Labutti K."/>
            <person name="Salamov A."/>
            <person name="Andreopoulos B."/>
            <person name="Baker S."/>
            <person name="Barry K."/>
            <person name="Bills G."/>
            <person name="Bluhm B."/>
            <person name="Cannon C."/>
            <person name="Castanera R."/>
            <person name="Culley D."/>
            <person name="Daum C."/>
            <person name="Ezra D."/>
            <person name="Gonzalez J."/>
            <person name="Henrissat B."/>
            <person name="Kuo A."/>
            <person name="Liang C."/>
            <person name="Lipzen A."/>
            <person name="Lutzoni F."/>
            <person name="Magnuson J."/>
            <person name="Mondo S."/>
            <person name="Nolan M."/>
            <person name="Ohm R."/>
            <person name="Pangilinan J."/>
            <person name="Park H.-J."/>
            <person name="Ramirez L."/>
            <person name="Alfaro M."/>
            <person name="Sun H."/>
            <person name="Tritt A."/>
            <person name="Yoshinaga Y."/>
            <person name="Zwiers L.-H."/>
            <person name="Turgeon B."/>
            <person name="Goodwin S."/>
            <person name="Spatafora J."/>
            <person name="Crous P."/>
            <person name="Grigoriev I."/>
        </authorList>
    </citation>
    <scope>NUCLEOTIDE SEQUENCE</scope>
    <source>
        <strain evidence="8">CBS 110217</strain>
    </source>
</reference>
<keyword evidence="2 6" id="KW-0812">Transmembrane</keyword>
<dbReference type="Pfam" id="PF26616">
    <property type="entry name" value="CorA-like"/>
    <property type="match status" value="1"/>
</dbReference>
<keyword evidence="9" id="KW-1185">Reference proteome</keyword>
<feature type="region of interest" description="Disordered" evidence="5">
    <location>
        <begin position="388"/>
        <end position="419"/>
    </location>
</feature>
<name>A0A9P4H4R4_9PLEO</name>
<evidence type="ECO:0000256" key="1">
    <source>
        <dbReference type="ARBA" id="ARBA00004141"/>
    </source>
</evidence>
<dbReference type="InterPro" id="IPR045863">
    <property type="entry name" value="CorA_TM1_TM2"/>
</dbReference>